<evidence type="ECO:0000256" key="5">
    <source>
        <dbReference type="ARBA" id="ARBA00022833"/>
    </source>
</evidence>
<evidence type="ECO:0000313" key="11">
    <source>
        <dbReference type="Proteomes" id="UP000807504"/>
    </source>
</evidence>
<feature type="compositionally biased region" description="Basic and acidic residues" evidence="8">
    <location>
        <begin position="730"/>
        <end position="747"/>
    </location>
</feature>
<feature type="domain" description="C2H2-type" evidence="9">
    <location>
        <begin position="656"/>
        <end position="683"/>
    </location>
</feature>
<feature type="region of interest" description="Disordered" evidence="8">
    <location>
        <begin position="494"/>
        <end position="514"/>
    </location>
</feature>
<dbReference type="EMBL" id="JABXBU010000015">
    <property type="protein sequence ID" value="KAF8788177.1"/>
    <property type="molecule type" value="Genomic_DNA"/>
</dbReference>
<dbReference type="PANTHER" id="PTHR23235:SF142">
    <property type="entry name" value="ZINC FINGER PROTEIN 384"/>
    <property type="match status" value="1"/>
</dbReference>
<feature type="compositionally biased region" description="Polar residues" evidence="8">
    <location>
        <begin position="787"/>
        <end position="803"/>
    </location>
</feature>
<keyword evidence="5" id="KW-0862">Zinc</keyword>
<dbReference type="AlphaFoldDB" id="A0A8T0FA96"/>
<dbReference type="PROSITE" id="PS50157">
    <property type="entry name" value="ZINC_FINGER_C2H2_2"/>
    <property type="match status" value="4"/>
</dbReference>
<sequence>MARYFCQICRRVLTYGENHPCFFYKNDDNVYSLPTIGNSDEDNEEAKDKCTENSKENSLYLSQSFQQKENKESELINLSLYQYYEEFTPLPRKVNKYRNSAECSDNAQLCDPCDISYFHRISDAQATEVQGKENTSFTASSENIESAHRLEIVHRDAYEKTTVSAGSSVFQILDPDLLYATTDEEYKTFLENSKWQTLNYDKKNFINSLECVVKTGHSESHNNKKKKSTDLKEPISTKEDDKAVAGPSGFCSGCNEPKNGKRQVSEDVNDENISPGMHTKGNNNKKKIATDLKEPISTKVDDNDVAGPSGFCSDAQFTAIQTNNDASSTDTSEYRCKRCCNILPLGENHPCYFHKKFDCRYSPQEPVEWDKSHDEVKDKFTENSNSDVQEIEDLTNEHASVTASSGNVESNNRHEIDFFDTYNRTQVVTESTVVDIQKQIASQVSYLIHARTDEECKMFLEENKWQTLIKDKIHFMDSLKIVVKKARSNNNMSGTLNSIVNPDPPPGIKEPTNGKIHLSRNVTYEDISLEMHSQVHNNSEESATNEKEYFSSKAEDSAVAGPSGEHLRKKKFPCSLCHKEFYNKGHLVIHYRTHTGKTLYVCDICGKLCSCKSKLIGHYRAHTGDKPFMCDVCKKQFSQKSDLYRHYRIHTGEKPYACVVCGKKFNQKGTLDNHYRTHTEQSLVQFSSDRILVKLKIMDQYLCKRCGKTVKHDENHPCFLHKKFDCRHSQSRPVESDKHHDEVKDKSTQNTNDDSQCLRRASGKKGSKKSEFINLSLFQNNEKEKSLSSVENPGNTLSENFGNEQLRNSCHSSYFHPISSVQAIEVQTNENASFTASSENVESGHKTENDQCETDEKMIVAIGSGGVDLQKQRVSGLSDLIYATSDEECKMSLENSKWQTLNKDKKGFMDSIKCVIINDLSDNNNISETANLSVNPNRSRGCNEPKNGKRQVAEDVNDENISLQMYSQVHNKDDEKEHISSNNEDNAVAGPSGLCPRKKKFPMTLGRKDTTKTNYRTHTGEKPFMCDICEDKAANVVDSAYSRKVVNGEKFSQCIVRRGLHPVAEILLYGSTIPMVTDEKVQGNTTVTSLSLLQSINELARNLFLNTTAWFDETNVIVEEMRECFELNRFDGYDNEGAIMQRGMELIKNNEFWPELHLLMCTEKSICLITFSTKFV</sequence>
<gene>
    <name evidence="10" type="ORF">HNY73_009708</name>
</gene>
<evidence type="ECO:0000256" key="4">
    <source>
        <dbReference type="ARBA" id="ARBA00022771"/>
    </source>
</evidence>
<keyword evidence="2" id="KW-0479">Metal-binding</keyword>
<feature type="domain" description="C2H2-type" evidence="9">
    <location>
        <begin position="600"/>
        <end position="627"/>
    </location>
</feature>
<evidence type="ECO:0000256" key="6">
    <source>
        <dbReference type="ARBA" id="ARBA00023242"/>
    </source>
</evidence>
<dbReference type="Gene3D" id="3.30.160.60">
    <property type="entry name" value="Classic Zinc Finger"/>
    <property type="match status" value="5"/>
</dbReference>
<evidence type="ECO:0000256" key="3">
    <source>
        <dbReference type="ARBA" id="ARBA00022737"/>
    </source>
</evidence>
<dbReference type="GO" id="GO:0000981">
    <property type="term" value="F:DNA-binding transcription factor activity, RNA polymerase II-specific"/>
    <property type="evidence" value="ECO:0007669"/>
    <property type="project" value="TreeGrafter"/>
</dbReference>
<dbReference type="InterPro" id="IPR013087">
    <property type="entry name" value="Znf_C2H2_type"/>
</dbReference>
<evidence type="ECO:0000256" key="8">
    <source>
        <dbReference type="SAM" id="MobiDB-lite"/>
    </source>
</evidence>
<evidence type="ECO:0000256" key="2">
    <source>
        <dbReference type="ARBA" id="ARBA00022723"/>
    </source>
</evidence>
<feature type="compositionally biased region" description="Basic and acidic residues" evidence="8">
    <location>
        <begin position="941"/>
        <end position="953"/>
    </location>
</feature>
<feature type="domain" description="C2H2-type" evidence="9">
    <location>
        <begin position="628"/>
        <end position="655"/>
    </location>
</feature>
<accession>A0A8T0FA96</accession>
<dbReference type="SMART" id="SM00355">
    <property type="entry name" value="ZnF_C2H2"/>
    <property type="match status" value="4"/>
</dbReference>
<keyword evidence="11" id="KW-1185">Reference proteome</keyword>
<dbReference type="GO" id="GO:0000978">
    <property type="term" value="F:RNA polymerase II cis-regulatory region sequence-specific DNA binding"/>
    <property type="evidence" value="ECO:0007669"/>
    <property type="project" value="TreeGrafter"/>
</dbReference>
<feature type="compositionally biased region" description="Basic and acidic residues" evidence="8">
    <location>
        <begin position="216"/>
        <end position="243"/>
    </location>
</feature>
<comment type="caution">
    <text evidence="10">The sequence shown here is derived from an EMBL/GenBank/DDBJ whole genome shotgun (WGS) entry which is preliminary data.</text>
</comment>
<reference evidence="10" key="1">
    <citation type="journal article" date="2020" name="bioRxiv">
        <title>Chromosome-level reference genome of the European wasp spider Argiope bruennichi: a resource for studies on range expansion and evolutionary adaptation.</title>
        <authorList>
            <person name="Sheffer M.M."/>
            <person name="Hoppe A."/>
            <person name="Krehenwinkel H."/>
            <person name="Uhl G."/>
            <person name="Kuss A.W."/>
            <person name="Jensen L."/>
            <person name="Jensen C."/>
            <person name="Gillespie R.G."/>
            <person name="Hoff K.J."/>
            <person name="Prost S."/>
        </authorList>
    </citation>
    <scope>NUCLEOTIDE SEQUENCE</scope>
</reference>
<protein>
    <submittedName>
        <fullName evidence="10">Zinc finger protein 813 like protein</fullName>
    </submittedName>
</protein>
<comment type="subcellular location">
    <subcellularLocation>
        <location evidence="1">Nucleus</location>
    </subcellularLocation>
</comment>
<evidence type="ECO:0000256" key="7">
    <source>
        <dbReference type="PROSITE-ProRule" id="PRU00042"/>
    </source>
</evidence>
<feature type="region of interest" description="Disordered" evidence="8">
    <location>
        <begin position="972"/>
        <end position="994"/>
    </location>
</feature>
<keyword evidence="3" id="KW-0677">Repeat</keyword>
<dbReference type="GO" id="GO:0005634">
    <property type="term" value="C:nucleus"/>
    <property type="evidence" value="ECO:0007669"/>
    <property type="project" value="UniProtKB-SubCell"/>
</dbReference>
<dbReference type="InterPro" id="IPR036236">
    <property type="entry name" value="Znf_C2H2_sf"/>
</dbReference>
<evidence type="ECO:0000313" key="10">
    <source>
        <dbReference type="EMBL" id="KAF8788177.1"/>
    </source>
</evidence>
<feature type="region of interest" description="Disordered" evidence="8">
    <location>
        <begin position="216"/>
        <end position="284"/>
    </location>
</feature>
<dbReference type="PANTHER" id="PTHR23235">
    <property type="entry name" value="KRUEPPEL-LIKE TRANSCRIPTION FACTOR"/>
    <property type="match status" value="1"/>
</dbReference>
<keyword evidence="4 7" id="KW-0863">Zinc-finger</keyword>
<organism evidence="10 11">
    <name type="scientific">Argiope bruennichi</name>
    <name type="common">Wasp spider</name>
    <name type="synonym">Aranea bruennichi</name>
    <dbReference type="NCBI Taxonomy" id="94029"/>
    <lineage>
        <taxon>Eukaryota</taxon>
        <taxon>Metazoa</taxon>
        <taxon>Ecdysozoa</taxon>
        <taxon>Arthropoda</taxon>
        <taxon>Chelicerata</taxon>
        <taxon>Arachnida</taxon>
        <taxon>Araneae</taxon>
        <taxon>Araneomorphae</taxon>
        <taxon>Entelegynae</taxon>
        <taxon>Araneoidea</taxon>
        <taxon>Araneidae</taxon>
        <taxon>Argiope</taxon>
    </lineage>
</organism>
<dbReference type="GO" id="GO:0008270">
    <property type="term" value="F:zinc ion binding"/>
    <property type="evidence" value="ECO:0007669"/>
    <property type="project" value="UniProtKB-KW"/>
</dbReference>
<name>A0A8T0FA96_ARGBR</name>
<feature type="region of interest" description="Disordered" evidence="8">
    <location>
        <begin position="931"/>
        <end position="953"/>
    </location>
</feature>
<dbReference type="Proteomes" id="UP000807504">
    <property type="component" value="Unassembled WGS sequence"/>
</dbReference>
<dbReference type="FunFam" id="3.30.160.60:FF:000145">
    <property type="entry name" value="Zinc finger protein 574"/>
    <property type="match status" value="1"/>
</dbReference>
<keyword evidence="6" id="KW-0539">Nucleus</keyword>
<dbReference type="FunFam" id="3.30.160.60:FF:000446">
    <property type="entry name" value="Zinc finger protein"/>
    <property type="match status" value="1"/>
</dbReference>
<dbReference type="PROSITE" id="PS00028">
    <property type="entry name" value="ZINC_FINGER_C2H2_1"/>
    <property type="match status" value="4"/>
</dbReference>
<feature type="compositionally biased region" description="Polar residues" evidence="8">
    <location>
        <begin position="931"/>
        <end position="940"/>
    </location>
</feature>
<evidence type="ECO:0000259" key="9">
    <source>
        <dbReference type="PROSITE" id="PS50157"/>
    </source>
</evidence>
<proteinExistence type="predicted"/>
<feature type="region of interest" description="Disordered" evidence="8">
    <location>
        <begin position="730"/>
        <end position="765"/>
    </location>
</feature>
<dbReference type="SUPFAM" id="SSF57667">
    <property type="entry name" value="beta-beta-alpha zinc fingers"/>
    <property type="match status" value="2"/>
</dbReference>
<dbReference type="Pfam" id="PF00096">
    <property type="entry name" value="zf-C2H2"/>
    <property type="match status" value="3"/>
</dbReference>
<reference evidence="10" key="2">
    <citation type="submission" date="2020-06" db="EMBL/GenBank/DDBJ databases">
        <authorList>
            <person name="Sheffer M."/>
        </authorList>
    </citation>
    <scope>NUCLEOTIDE SEQUENCE</scope>
</reference>
<dbReference type="FunFam" id="3.30.160.60:FF:002343">
    <property type="entry name" value="Zinc finger protein 33A"/>
    <property type="match status" value="1"/>
</dbReference>
<feature type="domain" description="C2H2-type" evidence="9">
    <location>
        <begin position="572"/>
        <end position="599"/>
    </location>
</feature>
<feature type="region of interest" description="Disordered" evidence="8">
    <location>
        <begin position="783"/>
        <end position="803"/>
    </location>
</feature>
<evidence type="ECO:0000256" key="1">
    <source>
        <dbReference type="ARBA" id="ARBA00004123"/>
    </source>
</evidence>